<gene>
    <name evidence="8" type="ORF">N7532_005291</name>
</gene>
<comment type="subcellular location">
    <subcellularLocation>
        <location evidence="1">Nucleus</location>
    </subcellularLocation>
</comment>
<reference evidence="8" key="2">
    <citation type="journal article" date="2023" name="IMA Fungus">
        <title>Comparative genomic study of the Penicillium genus elucidates a diverse pangenome and 15 lateral gene transfer events.</title>
        <authorList>
            <person name="Petersen C."/>
            <person name="Sorensen T."/>
            <person name="Nielsen M.R."/>
            <person name="Sondergaard T.E."/>
            <person name="Sorensen J.L."/>
            <person name="Fitzpatrick D.A."/>
            <person name="Frisvad J.C."/>
            <person name="Nielsen K.L."/>
        </authorList>
    </citation>
    <scope>NUCLEOTIDE SEQUENCE</scope>
    <source>
        <strain evidence="8">IBT 30761</strain>
    </source>
</reference>
<name>A0A9W9FDX0_9EURO</name>
<evidence type="ECO:0000256" key="1">
    <source>
        <dbReference type="ARBA" id="ARBA00004123"/>
    </source>
</evidence>
<dbReference type="SUPFAM" id="SSF52058">
    <property type="entry name" value="L domain-like"/>
    <property type="match status" value="1"/>
</dbReference>
<evidence type="ECO:0000256" key="2">
    <source>
        <dbReference type="ARBA" id="ARBA00022614"/>
    </source>
</evidence>
<evidence type="ECO:0000256" key="7">
    <source>
        <dbReference type="SAM" id="MobiDB-lite"/>
    </source>
</evidence>
<keyword evidence="8" id="KW-0687">Ribonucleoprotein</keyword>
<evidence type="ECO:0000256" key="6">
    <source>
        <dbReference type="ARBA" id="ARBA00024238"/>
    </source>
</evidence>
<comment type="caution">
    <text evidence="8">The sequence shown here is derived from an EMBL/GenBank/DDBJ whole genome shotgun (WGS) entry which is preliminary data.</text>
</comment>
<protein>
    <recommendedName>
        <fullName evidence="6">U2 small nuclear ribonucleoprotein A'</fullName>
    </recommendedName>
</protein>
<keyword evidence="3" id="KW-0677">Repeat</keyword>
<dbReference type="GO" id="GO:0005686">
    <property type="term" value="C:U2 snRNP"/>
    <property type="evidence" value="ECO:0007669"/>
    <property type="project" value="TreeGrafter"/>
</dbReference>
<dbReference type="PANTHER" id="PTHR10552">
    <property type="entry name" value="U2 SMALL NUCLEAR RIBONUCLEOPROTEIN A"/>
    <property type="match status" value="1"/>
</dbReference>
<accession>A0A9W9FDX0</accession>
<keyword evidence="9" id="KW-1185">Reference proteome</keyword>
<dbReference type="AlphaFoldDB" id="A0A9W9FDX0"/>
<dbReference type="GO" id="GO:0030620">
    <property type="term" value="F:U2 snRNA binding"/>
    <property type="evidence" value="ECO:0007669"/>
    <property type="project" value="InterPro"/>
</dbReference>
<reference evidence="8" key="1">
    <citation type="submission" date="2022-11" db="EMBL/GenBank/DDBJ databases">
        <authorList>
            <person name="Petersen C."/>
        </authorList>
    </citation>
    <scope>NUCLEOTIDE SEQUENCE</scope>
    <source>
        <strain evidence="8">IBT 30761</strain>
    </source>
</reference>
<feature type="region of interest" description="Disordered" evidence="7">
    <location>
        <begin position="225"/>
        <end position="250"/>
    </location>
</feature>
<dbReference type="PANTHER" id="PTHR10552:SF6">
    <property type="entry name" value="U2 SMALL NUCLEAR RIBONUCLEOPROTEIN A"/>
    <property type="match status" value="1"/>
</dbReference>
<dbReference type="GO" id="GO:0000398">
    <property type="term" value="P:mRNA splicing, via spliceosome"/>
    <property type="evidence" value="ECO:0007669"/>
    <property type="project" value="InterPro"/>
</dbReference>
<evidence type="ECO:0000256" key="5">
    <source>
        <dbReference type="ARBA" id="ARBA00024196"/>
    </source>
</evidence>
<evidence type="ECO:0000313" key="9">
    <source>
        <dbReference type="Proteomes" id="UP001149074"/>
    </source>
</evidence>
<dbReference type="InterPro" id="IPR032675">
    <property type="entry name" value="LRR_dom_sf"/>
</dbReference>
<keyword evidence="2" id="KW-0433">Leucine-rich repeat</keyword>
<dbReference type="PROSITE" id="PS51450">
    <property type="entry name" value="LRR"/>
    <property type="match status" value="1"/>
</dbReference>
<dbReference type="EMBL" id="JAPQKI010000005">
    <property type="protein sequence ID" value="KAJ5098290.1"/>
    <property type="molecule type" value="Genomic_DNA"/>
</dbReference>
<dbReference type="InterPro" id="IPR001611">
    <property type="entry name" value="Leu-rich_rpt"/>
</dbReference>
<evidence type="ECO:0000256" key="4">
    <source>
        <dbReference type="ARBA" id="ARBA00023242"/>
    </source>
</evidence>
<dbReference type="Pfam" id="PF14580">
    <property type="entry name" value="LRR_9"/>
    <property type="match status" value="1"/>
</dbReference>
<dbReference type="RefSeq" id="XP_056473944.1">
    <property type="nucleotide sequence ID" value="XM_056617785.1"/>
</dbReference>
<comment type="similarity">
    <text evidence="5">Belongs to the U2 small nuclear ribonucleoprotein A family.</text>
</comment>
<dbReference type="InterPro" id="IPR044640">
    <property type="entry name" value="RU2A"/>
</dbReference>
<keyword evidence="4" id="KW-0539">Nucleus</keyword>
<evidence type="ECO:0000313" key="8">
    <source>
        <dbReference type="EMBL" id="KAJ5098290.1"/>
    </source>
</evidence>
<organism evidence="8 9">
    <name type="scientific">Penicillium argentinense</name>
    <dbReference type="NCBI Taxonomy" id="1131581"/>
    <lineage>
        <taxon>Eukaryota</taxon>
        <taxon>Fungi</taxon>
        <taxon>Dikarya</taxon>
        <taxon>Ascomycota</taxon>
        <taxon>Pezizomycotina</taxon>
        <taxon>Eurotiomycetes</taxon>
        <taxon>Eurotiomycetidae</taxon>
        <taxon>Eurotiales</taxon>
        <taxon>Aspergillaceae</taxon>
        <taxon>Penicillium</taxon>
    </lineage>
</organism>
<evidence type="ECO:0000256" key="3">
    <source>
        <dbReference type="ARBA" id="ARBA00022737"/>
    </source>
</evidence>
<dbReference type="GeneID" id="81356764"/>
<dbReference type="Proteomes" id="UP001149074">
    <property type="component" value="Unassembled WGS sequence"/>
</dbReference>
<dbReference type="Gene3D" id="3.80.10.10">
    <property type="entry name" value="Ribonuclease Inhibitor"/>
    <property type="match status" value="1"/>
</dbReference>
<sequence>MRIDGDLINNALSYINPLHDRELDLRGHKIPVIENLGIANDEHDTIDFTDNDITSLGNFPYFPRLRYLLVARNSISHIQSSLAQSLPHLQTLILTANNMTELADIDPLSQFRLVHLSLVDNPITRKEHYRYWIIWKIPTVRFLDYQKVKNVERNKAKELFGTAEEPTPLATKIMGIKTLYSGPIESADQTPAEKTIRIKLTDDERARVEEMIRNATSLPEIKRLEKELEEGRIPGGPLGKDDDGDSEMRT</sequence>
<proteinExistence type="inferred from homology"/>
<dbReference type="OrthoDB" id="433501at2759"/>
<dbReference type="FunFam" id="3.80.10.10:FF:000026">
    <property type="entry name" value="U2 small nuclear ribonucleoprotein A"/>
    <property type="match status" value="1"/>
</dbReference>